<evidence type="ECO:0000256" key="4">
    <source>
        <dbReference type="HAMAP-Rule" id="MF_01384"/>
    </source>
</evidence>
<gene>
    <name evidence="4 5" type="primary">ureD</name>
    <name evidence="5" type="ORF">DPBNPPHM_02834</name>
</gene>
<evidence type="ECO:0000313" key="6">
    <source>
        <dbReference type="Proteomes" id="UP000434580"/>
    </source>
</evidence>
<dbReference type="InterPro" id="IPR002669">
    <property type="entry name" value="UreD"/>
</dbReference>
<dbReference type="HAMAP" id="MF_01384">
    <property type="entry name" value="UreD"/>
    <property type="match status" value="1"/>
</dbReference>
<dbReference type="GO" id="GO:0005737">
    <property type="term" value="C:cytoplasm"/>
    <property type="evidence" value="ECO:0007669"/>
    <property type="project" value="UniProtKB-SubCell"/>
</dbReference>
<dbReference type="OrthoDB" id="9798842at2"/>
<organism evidence="5 6">
    <name type="scientific">BD1-7 clade bacterium</name>
    <dbReference type="NCBI Taxonomy" id="2029982"/>
    <lineage>
        <taxon>Bacteria</taxon>
        <taxon>Pseudomonadati</taxon>
        <taxon>Pseudomonadota</taxon>
        <taxon>Gammaproteobacteria</taxon>
        <taxon>Cellvibrionales</taxon>
        <taxon>Spongiibacteraceae</taxon>
        <taxon>BD1-7 clade</taxon>
    </lineage>
</organism>
<proteinExistence type="inferred from homology"/>
<name>A0A5S9QV80_9GAMM</name>
<accession>A0A5S9QV80</accession>
<dbReference type="GO" id="GO:0016151">
    <property type="term" value="F:nickel cation binding"/>
    <property type="evidence" value="ECO:0007669"/>
    <property type="project" value="UniProtKB-UniRule"/>
</dbReference>
<dbReference type="PANTHER" id="PTHR33643">
    <property type="entry name" value="UREASE ACCESSORY PROTEIN D"/>
    <property type="match status" value="1"/>
</dbReference>
<dbReference type="EMBL" id="CACSII010000022">
    <property type="protein sequence ID" value="CAA0122303.1"/>
    <property type="molecule type" value="Genomic_DNA"/>
</dbReference>
<evidence type="ECO:0000313" key="5">
    <source>
        <dbReference type="EMBL" id="CAA0122303.1"/>
    </source>
</evidence>
<dbReference type="PANTHER" id="PTHR33643:SF1">
    <property type="entry name" value="UREASE ACCESSORY PROTEIN D"/>
    <property type="match status" value="1"/>
</dbReference>
<keyword evidence="4" id="KW-0963">Cytoplasm</keyword>
<comment type="function">
    <text evidence="4">Required for maturation of urease via the functional incorporation of the urease nickel metallocenter.</text>
</comment>
<comment type="subcellular location">
    <subcellularLocation>
        <location evidence="4">Cytoplasm</location>
    </subcellularLocation>
</comment>
<dbReference type="Proteomes" id="UP000434580">
    <property type="component" value="Unassembled WGS sequence"/>
</dbReference>
<protein>
    <recommendedName>
        <fullName evidence="4">Urease accessory protein UreD</fullName>
    </recommendedName>
</protein>
<keyword evidence="3 4" id="KW-0143">Chaperone</keyword>
<evidence type="ECO:0000256" key="1">
    <source>
        <dbReference type="ARBA" id="ARBA00007177"/>
    </source>
</evidence>
<comment type="similarity">
    <text evidence="1 4">Belongs to the UreD family.</text>
</comment>
<evidence type="ECO:0000256" key="3">
    <source>
        <dbReference type="ARBA" id="ARBA00023186"/>
    </source>
</evidence>
<dbReference type="Pfam" id="PF01774">
    <property type="entry name" value="UreD"/>
    <property type="match status" value="1"/>
</dbReference>
<dbReference type="AlphaFoldDB" id="A0A5S9QV80"/>
<reference evidence="5 6" key="1">
    <citation type="submission" date="2019-11" db="EMBL/GenBank/DDBJ databases">
        <authorList>
            <person name="Holert J."/>
        </authorList>
    </citation>
    <scope>NUCLEOTIDE SEQUENCE [LARGE SCALE GENOMIC DNA]</scope>
    <source>
        <strain evidence="5">BC5_2</strain>
    </source>
</reference>
<sequence length="300" mass="32860">MTQALTLLPDTFDPNYSQNEWRAQLTLGFAARQNRTLMVRKNHAGPLVVQKPIYPNPETGEVHLYLLHPPGGIVSGDKLSISAISEQNARALLSSPGAAKFYRAKDNGIPQVQQVNLMVRDTALLEWLPHETIVFDGANGVSQFDVHLSESGCYVGWEITCLGLKHQGKPFETGSFRQRMNIWRDGRLALTDTVAVAPDNNGLHGLATLAGNGVFATLLICPAVSTRENVLEQLVEQCRQIALDMDLQGNVGVTEVNGIVIARYLGERSDQCKNYFIACWKAARPMVAGLPVSAPAIWNT</sequence>
<keyword evidence="2 4" id="KW-0996">Nickel insertion</keyword>
<comment type="subunit">
    <text evidence="4">UreD, UreF and UreG form a complex that acts as a GTP-hydrolysis-dependent molecular chaperone, activating the urease apoprotein by helping to assemble the nickel containing metallocenter of UreC. The UreE protein probably delivers the nickel.</text>
</comment>
<evidence type="ECO:0000256" key="2">
    <source>
        <dbReference type="ARBA" id="ARBA00022988"/>
    </source>
</evidence>